<organism evidence="1">
    <name type="scientific">Arundo donax</name>
    <name type="common">Giant reed</name>
    <name type="synonym">Donax arundinaceus</name>
    <dbReference type="NCBI Taxonomy" id="35708"/>
    <lineage>
        <taxon>Eukaryota</taxon>
        <taxon>Viridiplantae</taxon>
        <taxon>Streptophyta</taxon>
        <taxon>Embryophyta</taxon>
        <taxon>Tracheophyta</taxon>
        <taxon>Spermatophyta</taxon>
        <taxon>Magnoliopsida</taxon>
        <taxon>Liliopsida</taxon>
        <taxon>Poales</taxon>
        <taxon>Poaceae</taxon>
        <taxon>PACMAD clade</taxon>
        <taxon>Arundinoideae</taxon>
        <taxon>Arundineae</taxon>
        <taxon>Arundo</taxon>
    </lineage>
</organism>
<accession>A0A0A9EH10</accession>
<reference evidence="1" key="2">
    <citation type="journal article" date="2015" name="Data Brief">
        <title>Shoot transcriptome of the giant reed, Arundo donax.</title>
        <authorList>
            <person name="Barrero R.A."/>
            <person name="Guerrero F.D."/>
            <person name="Moolhuijzen P."/>
            <person name="Goolsby J.A."/>
            <person name="Tidwell J."/>
            <person name="Bellgard S.E."/>
            <person name="Bellgard M.I."/>
        </authorList>
    </citation>
    <scope>NUCLEOTIDE SEQUENCE</scope>
    <source>
        <tissue evidence="1">Shoot tissue taken approximately 20 cm above the soil surface</tissue>
    </source>
</reference>
<reference evidence="1" key="1">
    <citation type="submission" date="2014-09" db="EMBL/GenBank/DDBJ databases">
        <authorList>
            <person name="Magalhaes I.L.F."/>
            <person name="Oliveira U."/>
            <person name="Santos F.R."/>
            <person name="Vidigal T.H.D.A."/>
            <person name="Brescovit A.D."/>
            <person name="Santos A.J."/>
        </authorList>
    </citation>
    <scope>NUCLEOTIDE SEQUENCE</scope>
    <source>
        <tissue evidence="1">Shoot tissue taken approximately 20 cm above the soil surface</tissue>
    </source>
</reference>
<dbReference type="EMBL" id="GBRH01200790">
    <property type="protein sequence ID" value="JAD97105.1"/>
    <property type="molecule type" value="Transcribed_RNA"/>
</dbReference>
<protein>
    <submittedName>
        <fullName evidence="1">Uncharacterized protein</fullName>
    </submittedName>
</protein>
<evidence type="ECO:0000313" key="1">
    <source>
        <dbReference type="EMBL" id="JAD97105.1"/>
    </source>
</evidence>
<sequence>MTRTACSFQIGNNASNSKNKGCRPTIIFNKIFSNLRY</sequence>
<name>A0A0A9EH10_ARUDO</name>
<dbReference type="AlphaFoldDB" id="A0A0A9EH10"/>
<proteinExistence type="predicted"/>